<dbReference type="OrthoDB" id="7632576at2"/>
<dbReference type="Pfam" id="PF07506">
    <property type="entry name" value="RepB"/>
    <property type="match status" value="1"/>
</dbReference>
<comment type="caution">
    <text evidence="2">The sequence shown here is derived from an EMBL/GenBank/DDBJ whole genome shotgun (WGS) entry which is preliminary data.</text>
</comment>
<evidence type="ECO:0000313" key="3">
    <source>
        <dbReference type="Proteomes" id="UP000251558"/>
    </source>
</evidence>
<dbReference type="EMBL" id="QMBP01000011">
    <property type="protein sequence ID" value="RAZ88586.1"/>
    <property type="molecule type" value="Genomic_DNA"/>
</dbReference>
<organism evidence="2 3">
    <name type="scientific">Mesorhizobium hawassense</name>
    <dbReference type="NCBI Taxonomy" id="1209954"/>
    <lineage>
        <taxon>Bacteria</taxon>
        <taxon>Pseudomonadati</taxon>
        <taxon>Pseudomonadota</taxon>
        <taxon>Alphaproteobacteria</taxon>
        <taxon>Hyphomicrobiales</taxon>
        <taxon>Phyllobacteriaceae</taxon>
        <taxon>Mesorhizobium</taxon>
    </lineage>
</organism>
<evidence type="ECO:0000313" key="2">
    <source>
        <dbReference type="EMBL" id="RAZ88586.1"/>
    </source>
</evidence>
<protein>
    <recommendedName>
        <fullName evidence="1">RepB plasmid partition domain-containing protein</fullName>
    </recommendedName>
</protein>
<dbReference type="InterPro" id="IPR011111">
    <property type="entry name" value="Plasmid_RepB"/>
</dbReference>
<reference evidence="3" key="1">
    <citation type="submission" date="2018-06" db="EMBL/GenBank/DDBJ databases">
        <authorList>
            <person name="Helene L.C."/>
            <person name="Dall'Agnol R."/>
            <person name="Delamuta J.R."/>
            <person name="Hungria M."/>
        </authorList>
    </citation>
    <scope>NUCLEOTIDE SEQUENCE [LARGE SCALE GENOMIC DNA]</scope>
    <source>
        <strain evidence="3">AC99b</strain>
    </source>
</reference>
<dbReference type="Proteomes" id="UP000251558">
    <property type="component" value="Unassembled WGS sequence"/>
</dbReference>
<gene>
    <name evidence="2" type="ORF">DPM33_21545</name>
</gene>
<reference evidence="2 3" key="2">
    <citation type="submission" date="2018-07" db="EMBL/GenBank/DDBJ databases">
        <title>Diversity of Mesorhizobium strains in Brazil.</title>
        <authorList>
            <person name="Helene L.C.F."/>
            <person name="Dall'Agnol R."/>
            <person name="Delamuta J.R.M."/>
            <person name="Hungria M."/>
        </authorList>
    </citation>
    <scope>NUCLEOTIDE SEQUENCE [LARGE SCALE GENOMIC DNA]</scope>
    <source>
        <strain evidence="2 3">AC99b</strain>
    </source>
</reference>
<evidence type="ECO:0000259" key="1">
    <source>
        <dbReference type="Pfam" id="PF07506"/>
    </source>
</evidence>
<keyword evidence="3" id="KW-1185">Reference proteome</keyword>
<feature type="domain" description="RepB plasmid partition" evidence="1">
    <location>
        <begin position="120"/>
        <end position="259"/>
    </location>
</feature>
<accession>A0A330HIK3</accession>
<dbReference type="AlphaFoldDB" id="A0A330HIK3"/>
<name>A0A330HIK3_9HYPH</name>
<sequence length="279" mass="31366">MKMTKAELRRFVENNRHAIRLTANLQAPLNPLRGPAFLRTYKREFDHMQDFIREVDAAQHQLEGVVNATAQILSNAPFRALLQAHGLGTLPSILTQGSPSGPNSRSEEQQGPLAFAAEPQLVGGICIEALDLLRDLSAPLKIFPLLREVVPSRQVEIVRLMIALDRVQFRVVRLLIALTPRSQLTDPFAPRKQYEGVSPSQLAAMETDLAKVSHEFLSVASTHGETVLNLIAVMSYFDRLLNNPKLVMFLARNFIGHLEVYQKLLDFRESRFQKRAPTV</sequence>
<proteinExistence type="predicted"/>